<dbReference type="InterPro" id="IPR056100">
    <property type="entry name" value="DUF7683"/>
</dbReference>
<dbReference type="Pfam" id="PF24731">
    <property type="entry name" value="DUF7683"/>
    <property type="match status" value="1"/>
</dbReference>
<dbReference type="AlphaFoldDB" id="A0A266NBX0"/>
<dbReference type="InterPro" id="IPR049810">
    <property type="entry name" value="S6_alt_immun-like"/>
</dbReference>
<protein>
    <recommendedName>
        <fullName evidence="1">DUF7683 domain-containing protein</fullName>
    </recommendedName>
</protein>
<evidence type="ECO:0000259" key="1">
    <source>
        <dbReference type="Pfam" id="PF24731"/>
    </source>
</evidence>
<evidence type="ECO:0000313" key="3">
    <source>
        <dbReference type="Proteomes" id="UP000215788"/>
    </source>
</evidence>
<dbReference type="Proteomes" id="UP000215788">
    <property type="component" value="Unassembled WGS sequence"/>
</dbReference>
<name>A0A266NBX0_9PSED</name>
<reference evidence="2 3" key="1">
    <citation type="submission" date="2017-08" db="EMBL/GenBank/DDBJ databases">
        <title>Genomic and metabolic characterisation of spoilage-associated Pseudomonas species.</title>
        <authorList>
            <person name="Stanborough T."/>
            <person name="Fegan N."/>
            <person name="Powell S.M."/>
            <person name="Singh T."/>
            <person name="Tamplin M.L."/>
            <person name="Chandry P.S."/>
        </authorList>
    </citation>
    <scope>NUCLEOTIDE SEQUENCE [LARGE SCALE GENOMIC DNA]</scope>
    <source>
        <strain evidence="2 3">L1802</strain>
    </source>
</reference>
<feature type="domain" description="DUF7683" evidence="1">
    <location>
        <begin position="4"/>
        <end position="73"/>
    </location>
</feature>
<organism evidence="2 3">
    <name type="scientific">Pseudomonas lundensis</name>
    <dbReference type="NCBI Taxonomy" id="86185"/>
    <lineage>
        <taxon>Bacteria</taxon>
        <taxon>Pseudomonadati</taxon>
        <taxon>Pseudomonadota</taxon>
        <taxon>Gammaproteobacteria</taxon>
        <taxon>Pseudomonadales</taxon>
        <taxon>Pseudomonadaceae</taxon>
        <taxon>Pseudomonas</taxon>
    </lineage>
</organism>
<sequence length="77" mass="8757">MKFIVEAFNKENEFLDFEVALPDGCEAQLAKIMNWSSPQRGDEGYNLSSTQLSSIEALIGKRFNDDKYIFQLTCNVS</sequence>
<accession>A0A266NBX0</accession>
<dbReference type="EMBL" id="NQKI01000009">
    <property type="protein sequence ID" value="OZY59998.1"/>
    <property type="molecule type" value="Genomic_DNA"/>
</dbReference>
<comment type="caution">
    <text evidence="2">The sequence shown here is derived from an EMBL/GenBank/DDBJ whole genome shotgun (WGS) entry which is preliminary data.</text>
</comment>
<dbReference type="OrthoDB" id="6903768at2"/>
<gene>
    <name evidence="2" type="ORF">CJF39_08060</name>
</gene>
<evidence type="ECO:0000313" key="2">
    <source>
        <dbReference type="EMBL" id="OZY59998.1"/>
    </source>
</evidence>
<proteinExistence type="predicted"/>
<dbReference type="RefSeq" id="WP_094992941.1">
    <property type="nucleotide sequence ID" value="NZ_NQKI01000009.1"/>
</dbReference>
<dbReference type="NCBIfam" id="NF040643">
    <property type="entry name" value="S6_alt_immun"/>
    <property type="match status" value="1"/>
</dbReference>